<comment type="caution">
    <text evidence="2">The sequence shown here is derived from an EMBL/GenBank/DDBJ whole genome shotgun (WGS) entry which is preliminary data.</text>
</comment>
<evidence type="ECO:0000256" key="1">
    <source>
        <dbReference type="SAM" id="Phobius"/>
    </source>
</evidence>
<keyword evidence="3" id="KW-1185">Reference proteome</keyword>
<accession>A0A2T1HWN9</accession>
<dbReference type="Pfam" id="PF07077">
    <property type="entry name" value="DUF1345"/>
    <property type="match status" value="1"/>
</dbReference>
<feature type="transmembrane region" description="Helical" evidence="1">
    <location>
        <begin position="12"/>
        <end position="30"/>
    </location>
</feature>
<evidence type="ECO:0000313" key="2">
    <source>
        <dbReference type="EMBL" id="PSC06034.1"/>
    </source>
</evidence>
<feature type="transmembrane region" description="Helical" evidence="1">
    <location>
        <begin position="50"/>
        <end position="69"/>
    </location>
</feature>
<keyword evidence="1" id="KW-0472">Membrane</keyword>
<dbReference type="InterPro" id="IPR009781">
    <property type="entry name" value="DUF1345"/>
</dbReference>
<feature type="transmembrane region" description="Helical" evidence="1">
    <location>
        <begin position="81"/>
        <end position="103"/>
    </location>
</feature>
<keyword evidence="1" id="KW-1133">Transmembrane helix</keyword>
<organism evidence="2 3">
    <name type="scientific">Alsobacter soli</name>
    <dbReference type="NCBI Taxonomy" id="2109933"/>
    <lineage>
        <taxon>Bacteria</taxon>
        <taxon>Pseudomonadati</taxon>
        <taxon>Pseudomonadota</taxon>
        <taxon>Alphaproteobacteria</taxon>
        <taxon>Hyphomicrobiales</taxon>
        <taxon>Alsobacteraceae</taxon>
        <taxon>Alsobacter</taxon>
    </lineage>
</organism>
<keyword evidence="1" id="KW-0812">Transmembrane</keyword>
<gene>
    <name evidence="2" type="ORF">SLNSH_05900</name>
</gene>
<protein>
    <submittedName>
        <fullName evidence="2">DUF1345 domain-containing protein</fullName>
    </submittedName>
</protein>
<reference evidence="3" key="1">
    <citation type="submission" date="2018-03" db="EMBL/GenBank/DDBJ databases">
        <authorList>
            <person name="Sun L."/>
            <person name="Liu H."/>
            <person name="Chen W."/>
            <person name="Huang K."/>
            <person name="Liu W."/>
            <person name="Gao X."/>
        </authorList>
    </citation>
    <scope>NUCLEOTIDE SEQUENCE [LARGE SCALE GENOMIC DNA]</scope>
    <source>
        <strain evidence="3">SH9</strain>
    </source>
</reference>
<dbReference type="AlphaFoldDB" id="A0A2T1HWN9"/>
<dbReference type="OrthoDB" id="64737at2"/>
<name>A0A2T1HWN9_9HYPH</name>
<evidence type="ECO:0000313" key="3">
    <source>
        <dbReference type="Proteomes" id="UP000239772"/>
    </source>
</evidence>
<dbReference type="EMBL" id="PVZS01000005">
    <property type="protein sequence ID" value="PSC06034.1"/>
    <property type="molecule type" value="Genomic_DNA"/>
</dbReference>
<feature type="transmembrane region" description="Helical" evidence="1">
    <location>
        <begin position="163"/>
        <end position="189"/>
    </location>
</feature>
<sequence length="195" mass="21076">MPGSLRVSTRLLLAWDAGVLLYIGLVTVMMQRSEVEDIRSRALAYDENRFTILILIVLATVSSFGAIVAELVNGHVGGHLQAWPMLLAGVTVLLSWTFAHVVFAQHYAHEYYLCEPGSGRCGLKFPDEEWPDYGDFLYFSFVIGCAAQTADVEVSSGAMRRIVLVHGVVAFLFNTAVLALTINIAAGLIGTGPGG</sequence>
<proteinExistence type="predicted"/>
<dbReference type="Proteomes" id="UP000239772">
    <property type="component" value="Unassembled WGS sequence"/>
</dbReference>